<proteinExistence type="predicted"/>
<dbReference type="GeneID" id="9616245"/>
<feature type="compositionally biased region" description="Low complexity" evidence="1">
    <location>
        <begin position="66"/>
        <end position="81"/>
    </location>
</feature>
<dbReference type="InParanoid" id="D8U9F5"/>
<feature type="region of interest" description="Disordered" evidence="1">
    <location>
        <begin position="118"/>
        <end position="179"/>
    </location>
</feature>
<feature type="region of interest" description="Disordered" evidence="1">
    <location>
        <begin position="279"/>
        <end position="304"/>
    </location>
</feature>
<organism evidence="3">
    <name type="scientific">Volvox carteri f. nagariensis</name>
    <dbReference type="NCBI Taxonomy" id="3068"/>
    <lineage>
        <taxon>Eukaryota</taxon>
        <taxon>Viridiplantae</taxon>
        <taxon>Chlorophyta</taxon>
        <taxon>core chlorophytes</taxon>
        <taxon>Chlorophyceae</taxon>
        <taxon>CS clade</taxon>
        <taxon>Chlamydomonadales</taxon>
        <taxon>Volvocaceae</taxon>
        <taxon>Volvox</taxon>
    </lineage>
</organism>
<feature type="compositionally biased region" description="Gly residues" evidence="1">
    <location>
        <begin position="543"/>
        <end position="552"/>
    </location>
</feature>
<dbReference type="AlphaFoldDB" id="D8U9F5"/>
<feature type="compositionally biased region" description="Low complexity" evidence="1">
    <location>
        <begin position="532"/>
        <end position="542"/>
    </location>
</feature>
<name>D8U9F5_VOLCA</name>
<dbReference type="KEGG" id="vcn:VOLCADRAFT_96183"/>
<feature type="compositionally biased region" description="Pro residues" evidence="1">
    <location>
        <begin position="428"/>
        <end position="437"/>
    </location>
</feature>
<accession>D8U9F5</accession>
<feature type="region of interest" description="Disordered" evidence="1">
    <location>
        <begin position="1"/>
        <end position="99"/>
    </location>
</feature>
<gene>
    <name evidence="2" type="ORF">VOLCADRAFT_96183</name>
</gene>
<sequence length="677" mass="66548">MAVADEDVLATVTASTTSQPRSRVVPTLADSSADPPPRVRSLKGLGHQQSFLGGTTSSVHGGLMGQGVQVSSGSTSSSRLWGPGGSSGMGKASYKGIDEDRSTGKGLLLSFISRGGSADLFRSDPPSVQRRNSASTSASTSARRKPSATAAGTTDNEGDDDDDPGGDGSSKGRILSGSVHGSMKSSLLAQLKTAQPKSGILGSATGDTILPPTPAGLAAVPLPRDSSVASSVDISLECQQALFYGRKNSGSAWTDATAAAAVGASGSGGGGGGGGFLRMSQGSSHHGGGGSSQANWAAAGSGNAPSRLANSSTAMAALGGESDDAAAAAAFPTRIISVRATMGDGGGGGGSRRSDVSSSGWMSGPSVLYAREHSAVPLEASQSNRDFGGSGGGGGDLTRATSGCIAHQQSQPRRQLSEISKSYITPVTSPPPQPQPPAGAEGSFHSARPNGATLGEPAPISAAAAAPALPVATRSASSLLPYPGQQPPAVSVRNVAGTTTFSTGGGGAPVVPRREAPPADGWTSGQQISLPGSLQAQDAGAADGSGRGGYSGSGAATPPSVVTAAASLLGSRHRLSVDRSGGSASGTGAAASAAAAAASALERLRSGGGGGGTAQSEPLAKVQQLKLNGSMNRMYDAGTSSRDLFREGSVPQQQQQQQLAGTVGSPSSWFSRLHPGG</sequence>
<feature type="compositionally biased region" description="Low complexity" evidence="1">
    <location>
        <begin position="580"/>
        <end position="600"/>
    </location>
</feature>
<dbReference type="RefSeq" id="XP_002955276.1">
    <property type="nucleotide sequence ID" value="XM_002955230.1"/>
</dbReference>
<evidence type="ECO:0000313" key="2">
    <source>
        <dbReference type="EMBL" id="EFJ43576.1"/>
    </source>
</evidence>
<evidence type="ECO:0000313" key="3">
    <source>
        <dbReference type="Proteomes" id="UP000001058"/>
    </source>
</evidence>
<evidence type="ECO:0000256" key="1">
    <source>
        <dbReference type="SAM" id="MobiDB-lite"/>
    </source>
</evidence>
<feature type="compositionally biased region" description="Polar residues" evidence="1">
    <location>
        <begin position="12"/>
        <end position="21"/>
    </location>
</feature>
<protein>
    <submittedName>
        <fullName evidence="2">Uncharacterized protein</fullName>
    </submittedName>
</protein>
<feature type="compositionally biased region" description="Polar residues" evidence="1">
    <location>
        <begin position="407"/>
        <end position="427"/>
    </location>
</feature>
<feature type="region of interest" description="Disordered" evidence="1">
    <location>
        <begin position="381"/>
        <end position="459"/>
    </location>
</feature>
<feature type="region of interest" description="Disordered" evidence="1">
    <location>
        <begin position="478"/>
        <end position="559"/>
    </location>
</feature>
<reference evidence="2 3" key="1">
    <citation type="journal article" date="2010" name="Science">
        <title>Genomic analysis of organismal complexity in the multicellular green alga Volvox carteri.</title>
        <authorList>
            <person name="Prochnik S.E."/>
            <person name="Umen J."/>
            <person name="Nedelcu A.M."/>
            <person name="Hallmann A."/>
            <person name="Miller S.M."/>
            <person name="Nishii I."/>
            <person name="Ferris P."/>
            <person name="Kuo A."/>
            <person name="Mitros T."/>
            <person name="Fritz-Laylin L.K."/>
            <person name="Hellsten U."/>
            <person name="Chapman J."/>
            <person name="Simakov O."/>
            <person name="Rensing S.A."/>
            <person name="Terry A."/>
            <person name="Pangilinan J."/>
            <person name="Kapitonov V."/>
            <person name="Jurka J."/>
            <person name="Salamov A."/>
            <person name="Shapiro H."/>
            <person name="Schmutz J."/>
            <person name="Grimwood J."/>
            <person name="Lindquist E."/>
            <person name="Lucas S."/>
            <person name="Grigoriev I.V."/>
            <person name="Schmitt R."/>
            <person name="Kirk D."/>
            <person name="Rokhsar D.S."/>
        </authorList>
    </citation>
    <scope>NUCLEOTIDE SEQUENCE [LARGE SCALE GENOMIC DNA]</scope>
    <source>
        <strain evidence="3">f. Nagariensis / Eve</strain>
    </source>
</reference>
<feature type="region of interest" description="Disordered" evidence="1">
    <location>
        <begin position="572"/>
        <end position="677"/>
    </location>
</feature>
<feature type="compositionally biased region" description="Polar residues" evidence="1">
    <location>
        <begin position="47"/>
        <end position="59"/>
    </location>
</feature>
<keyword evidence="3" id="KW-1185">Reference proteome</keyword>
<dbReference type="EMBL" id="GL378371">
    <property type="protein sequence ID" value="EFJ43576.1"/>
    <property type="molecule type" value="Genomic_DNA"/>
</dbReference>
<feature type="compositionally biased region" description="Low complexity" evidence="1">
    <location>
        <begin position="130"/>
        <end position="155"/>
    </location>
</feature>
<feature type="compositionally biased region" description="Acidic residues" evidence="1">
    <location>
        <begin position="156"/>
        <end position="165"/>
    </location>
</feature>
<dbReference type="Proteomes" id="UP000001058">
    <property type="component" value="Unassembled WGS sequence"/>
</dbReference>